<keyword evidence="8" id="KW-0648">Protein biosynthesis</keyword>
<feature type="short sequence motif" description="'KMSKS' region" evidence="7">
    <location>
        <begin position="241"/>
        <end position="245"/>
    </location>
</feature>
<protein>
    <recommendedName>
        <fullName evidence="7">Glutamyl-Q tRNA(Asp) synthetase</fullName>
        <shortName evidence="7">Glu-Q-RSs</shortName>
        <ecNumber evidence="7">6.1.1.-</ecNumber>
    </recommendedName>
</protein>
<keyword evidence="3 7" id="KW-0547">Nucleotide-binding</keyword>
<dbReference type="EC" id="6.1.1.-" evidence="7"/>
<dbReference type="PRINTS" id="PR00987">
    <property type="entry name" value="TRNASYNTHGLU"/>
</dbReference>
<keyword evidence="6 7" id="KW-0030">Aminoacyl-tRNA synthetase</keyword>
<evidence type="ECO:0000256" key="6">
    <source>
        <dbReference type="ARBA" id="ARBA00023146"/>
    </source>
</evidence>
<gene>
    <name evidence="7" type="primary">gluQ</name>
    <name evidence="10" type="ORF">PX52LOC_06880</name>
</gene>
<keyword evidence="11" id="KW-1185">Reference proteome</keyword>
<dbReference type="SUPFAM" id="SSF52374">
    <property type="entry name" value="Nucleotidylyl transferase"/>
    <property type="match status" value="1"/>
</dbReference>
<evidence type="ECO:0000256" key="1">
    <source>
        <dbReference type="ARBA" id="ARBA00022598"/>
    </source>
</evidence>
<evidence type="ECO:0000313" key="11">
    <source>
        <dbReference type="Proteomes" id="UP000324974"/>
    </source>
</evidence>
<feature type="binding site" evidence="7">
    <location>
        <position position="124"/>
    </location>
    <ligand>
        <name>Zn(2+)</name>
        <dbReference type="ChEBI" id="CHEBI:29105"/>
    </ligand>
</feature>
<feature type="binding site" evidence="7">
    <location>
        <position position="244"/>
    </location>
    <ligand>
        <name>ATP</name>
        <dbReference type="ChEBI" id="CHEBI:30616"/>
    </ligand>
</feature>
<feature type="binding site" evidence="7">
    <location>
        <begin position="9"/>
        <end position="13"/>
    </location>
    <ligand>
        <name>L-glutamate</name>
        <dbReference type="ChEBI" id="CHEBI:29985"/>
    </ligand>
</feature>
<dbReference type="Proteomes" id="UP000324974">
    <property type="component" value="Chromosome"/>
</dbReference>
<dbReference type="RefSeq" id="WP_178132589.1">
    <property type="nucleotide sequence ID" value="NZ_CP042425.1"/>
</dbReference>
<comment type="function">
    <text evidence="7">Catalyzes the tRNA-independent activation of glutamate in presence of ATP and the subsequent transfer of glutamate onto a tRNA(Asp). Glutamate is transferred on the 2-amino-5-(4,5-dihydroxy-2-cyclopenten-1-yl) moiety of the queuosine in the wobble position of the QUC anticodon.</text>
</comment>
<dbReference type="GO" id="GO:0008270">
    <property type="term" value="F:zinc ion binding"/>
    <property type="evidence" value="ECO:0007669"/>
    <property type="project" value="UniProtKB-UniRule"/>
</dbReference>
<keyword evidence="5 7" id="KW-0067">ATP-binding</keyword>
<feature type="domain" description="Glutamyl/glutaminyl-tRNA synthetase class Ib catalytic" evidence="9">
    <location>
        <begin position="6"/>
        <end position="269"/>
    </location>
</feature>
<dbReference type="InterPro" id="IPR000924">
    <property type="entry name" value="Glu/Gln-tRNA-synth"/>
</dbReference>
<dbReference type="InterPro" id="IPR022380">
    <property type="entry name" value="Glu-Q_tRNA(Asp)_Synthase"/>
</dbReference>
<dbReference type="Gene3D" id="3.40.50.620">
    <property type="entry name" value="HUPs"/>
    <property type="match status" value="1"/>
</dbReference>
<evidence type="ECO:0000259" key="9">
    <source>
        <dbReference type="Pfam" id="PF00749"/>
    </source>
</evidence>
<feature type="short sequence motif" description="'HIGH' region" evidence="7">
    <location>
        <begin position="12"/>
        <end position="22"/>
    </location>
</feature>
<evidence type="ECO:0000313" key="10">
    <source>
        <dbReference type="EMBL" id="QEL19801.1"/>
    </source>
</evidence>
<keyword evidence="1 7" id="KW-0436">Ligase</keyword>
<feature type="binding site" evidence="7">
    <location>
        <position position="103"/>
    </location>
    <ligand>
        <name>Zn(2+)</name>
        <dbReference type="ChEBI" id="CHEBI:29105"/>
    </ligand>
</feature>
<comment type="cofactor">
    <cofactor evidence="7">
        <name>Zn(2+)</name>
        <dbReference type="ChEBI" id="CHEBI:29105"/>
    </cofactor>
    <text evidence="7">Binds 1 zinc ion per subunit.</text>
</comment>
<reference evidence="11" key="1">
    <citation type="submission" date="2019-08" db="EMBL/GenBank/DDBJ databases">
        <title>Limnoglobus roseus gen. nov., sp. nov., a novel freshwater planctomycete with a giant genome from the family Gemmataceae.</title>
        <authorList>
            <person name="Kulichevskaya I.S."/>
            <person name="Naumoff D.G."/>
            <person name="Miroshnikov K."/>
            <person name="Ivanova A."/>
            <person name="Philippov D.A."/>
            <person name="Hakobyan A."/>
            <person name="Rijpstra I.C."/>
            <person name="Sinninghe Damste J.S."/>
            <person name="Liesack W."/>
            <person name="Dedysh S.N."/>
        </authorList>
    </citation>
    <scope>NUCLEOTIDE SEQUENCE [LARGE SCALE GENOMIC DNA]</scope>
    <source>
        <strain evidence="11">PX52</strain>
    </source>
</reference>
<evidence type="ECO:0000256" key="8">
    <source>
        <dbReference type="RuleBase" id="RU363037"/>
    </source>
</evidence>
<dbReference type="PANTHER" id="PTHR43311:SF1">
    <property type="entry name" value="GLUTAMYL-Q TRNA(ASP) SYNTHETASE"/>
    <property type="match status" value="1"/>
</dbReference>
<dbReference type="PANTHER" id="PTHR43311">
    <property type="entry name" value="GLUTAMATE--TRNA LIGASE"/>
    <property type="match status" value="1"/>
</dbReference>
<dbReference type="GO" id="GO:0004818">
    <property type="term" value="F:glutamate-tRNA ligase activity"/>
    <property type="evidence" value="ECO:0007669"/>
    <property type="project" value="TreeGrafter"/>
</dbReference>
<keyword evidence="2 7" id="KW-0479">Metal-binding</keyword>
<dbReference type="Pfam" id="PF00749">
    <property type="entry name" value="tRNA-synt_1c"/>
    <property type="match status" value="1"/>
</dbReference>
<comment type="similarity">
    <text evidence="7">Belongs to the class-I aminoacyl-tRNA synthetase family. GluQ subfamily.</text>
</comment>
<evidence type="ECO:0000256" key="4">
    <source>
        <dbReference type="ARBA" id="ARBA00022833"/>
    </source>
</evidence>
<dbReference type="InterPro" id="IPR020058">
    <property type="entry name" value="Glu/Gln-tRNA-synth_Ib_cat-dom"/>
</dbReference>
<dbReference type="GO" id="GO:0005524">
    <property type="term" value="F:ATP binding"/>
    <property type="evidence" value="ECO:0007669"/>
    <property type="project" value="UniProtKB-KW"/>
</dbReference>
<dbReference type="AlphaFoldDB" id="A0A5C1AKQ3"/>
<name>A0A5C1AKQ3_9BACT</name>
<evidence type="ECO:0000256" key="7">
    <source>
        <dbReference type="HAMAP-Rule" id="MF_01428"/>
    </source>
</evidence>
<dbReference type="GO" id="GO:0005829">
    <property type="term" value="C:cytosol"/>
    <property type="evidence" value="ECO:0007669"/>
    <property type="project" value="TreeGrafter"/>
</dbReference>
<dbReference type="NCBIfam" id="NF004315">
    <property type="entry name" value="PRK05710.1-4"/>
    <property type="match status" value="1"/>
</dbReference>
<feature type="binding site" evidence="7">
    <location>
        <position position="128"/>
    </location>
    <ligand>
        <name>Zn(2+)</name>
        <dbReference type="ChEBI" id="CHEBI:29105"/>
    </ligand>
</feature>
<dbReference type="KEGG" id="lrs:PX52LOC_06880"/>
<evidence type="ECO:0000256" key="5">
    <source>
        <dbReference type="ARBA" id="ARBA00022840"/>
    </source>
</evidence>
<dbReference type="GO" id="GO:0006400">
    <property type="term" value="P:tRNA modification"/>
    <property type="evidence" value="ECO:0007669"/>
    <property type="project" value="InterPro"/>
</dbReference>
<evidence type="ECO:0000256" key="3">
    <source>
        <dbReference type="ARBA" id="ARBA00022741"/>
    </source>
</evidence>
<organism evidence="10 11">
    <name type="scientific">Limnoglobus roseus</name>
    <dbReference type="NCBI Taxonomy" id="2598579"/>
    <lineage>
        <taxon>Bacteria</taxon>
        <taxon>Pseudomonadati</taxon>
        <taxon>Planctomycetota</taxon>
        <taxon>Planctomycetia</taxon>
        <taxon>Gemmatales</taxon>
        <taxon>Gemmataceae</taxon>
        <taxon>Limnoglobus</taxon>
    </lineage>
</organism>
<proteinExistence type="inferred from homology"/>
<accession>A0A5C1AKQ3</accession>
<sequence>MTANPIRTRFAPSPTGAQHVGNARTYLVSWLLARSRGGEIRLRIEDIDSPRIKPGAMEQALADLRWLGLDWDGEPVVQTHRLPLYEAALDELKRQELVYPCTCTRSDIAAAASAPHAEHEGPVYPGTCANRSAADAGQLVVPFAWRFRVSTSPNFEDEFAGPQRIDLKQLGGDFVVWKNTGTPAYQLAVVVDDAEMKISHVVRGDDLLPSTPRQILLDRALDLPVPTFAHLPLVVGEDGRRLAKRHGDTRLSALRDGGMKPEALVGLLAWSCGWLENVRPITPRELLPRFDLATIPRTPFVLTAAQLRQIGYP</sequence>
<dbReference type="InterPro" id="IPR049940">
    <property type="entry name" value="GluQ/Sye"/>
</dbReference>
<feature type="binding site" evidence="7">
    <location>
        <position position="101"/>
    </location>
    <ligand>
        <name>Zn(2+)</name>
        <dbReference type="ChEBI" id="CHEBI:29105"/>
    </ligand>
</feature>
<dbReference type="InterPro" id="IPR014729">
    <property type="entry name" value="Rossmann-like_a/b/a_fold"/>
</dbReference>
<evidence type="ECO:0000256" key="2">
    <source>
        <dbReference type="ARBA" id="ARBA00022723"/>
    </source>
</evidence>
<feature type="binding site" evidence="7">
    <location>
        <position position="185"/>
    </location>
    <ligand>
        <name>L-glutamate</name>
        <dbReference type="ChEBI" id="CHEBI:29985"/>
    </ligand>
</feature>
<feature type="binding site" evidence="7">
    <location>
        <position position="45"/>
    </location>
    <ligand>
        <name>L-glutamate</name>
        <dbReference type="ChEBI" id="CHEBI:29985"/>
    </ligand>
</feature>
<dbReference type="HAMAP" id="MF_01428">
    <property type="entry name" value="Glu_Q_tRNA_synth"/>
    <property type="match status" value="1"/>
</dbReference>
<dbReference type="EMBL" id="CP042425">
    <property type="protein sequence ID" value="QEL19801.1"/>
    <property type="molecule type" value="Genomic_DNA"/>
</dbReference>
<dbReference type="NCBIfam" id="NF004314">
    <property type="entry name" value="PRK05710.1-3"/>
    <property type="match status" value="1"/>
</dbReference>
<dbReference type="GO" id="GO:0006424">
    <property type="term" value="P:glutamyl-tRNA aminoacylation"/>
    <property type="evidence" value="ECO:0007669"/>
    <property type="project" value="InterPro"/>
</dbReference>
<dbReference type="NCBIfam" id="TIGR03838">
    <property type="entry name" value="queuosine_YadB"/>
    <property type="match status" value="1"/>
</dbReference>
<feature type="binding site" evidence="7">
    <location>
        <position position="203"/>
    </location>
    <ligand>
        <name>L-glutamate</name>
        <dbReference type="ChEBI" id="CHEBI:29985"/>
    </ligand>
</feature>
<keyword evidence="4 7" id="KW-0862">Zinc</keyword>